<protein>
    <submittedName>
        <fullName evidence="2">Uncharacterized protein</fullName>
    </submittedName>
</protein>
<proteinExistence type="predicted"/>
<dbReference type="AlphaFoldDB" id="A0A2W5FPM5"/>
<sequence>MNVIEQPDENPSLKVVGGDRPSTTDPSSLDRNGFRLDVPELNSDEDEQKLKDFEASGGEAALMTEAFYNVGGISSTAPEWLKSAIESRANYLQKTADSFTKGNGGPVGKKTKQEEAEENNEKAAEWFENHMEKVSQSLKEVDQNGILKDWDKRSFDFGDVSIDAEGWDNFMSIMKDPKARRAAIDKIAAEKGWTKDEKQKAEADMMEAYRIMERVKHGEATQADLDRLNQIGLDNPKALEGIKEIAAPQAAEALLKIKSGEATAEDLRKLDELKKYNPTVAKTAEELASTTENFRNGDLTASLKSDVNSLKTFREGDIQTPSINLTESYNISANGTEILNKNPPAIVAANQITKTNPAPMLTAEI</sequence>
<accession>A0A2W5FPM5</accession>
<feature type="compositionally biased region" description="Polar residues" evidence="1">
    <location>
        <begin position="21"/>
        <end position="30"/>
    </location>
</feature>
<evidence type="ECO:0000313" key="2">
    <source>
        <dbReference type="EMBL" id="PZP55747.1"/>
    </source>
</evidence>
<comment type="caution">
    <text evidence="2">The sequence shown here is derived from an EMBL/GenBank/DDBJ whole genome shotgun (WGS) entry which is preliminary data.</text>
</comment>
<name>A0A2W5FPM5_9BACT</name>
<dbReference type="EMBL" id="QFOT01000052">
    <property type="protein sequence ID" value="PZP55747.1"/>
    <property type="molecule type" value="Genomic_DNA"/>
</dbReference>
<evidence type="ECO:0000313" key="3">
    <source>
        <dbReference type="Proteomes" id="UP000249739"/>
    </source>
</evidence>
<evidence type="ECO:0000256" key="1">
    <source>
        <dbReference type="SAM" id="MobiDB-lite"/>
    </source>
</evidence>
<feature type="region of interest" description="Disordered" evidence="1">
    <location>
        <begin position="1"/>
        <end position="48"/>
    </location>
</feature>
<reference evidence="2 3" key="1">
    <citation type="submission" date="2017-08" db="EMBL/GenBank/DDBJ databases">
        <title>Infants hospitalized years apart are colonized by the same room-sourced microbial strains.</title>
        <authorList>
            <person name="Brooks B."/>
            <person name="Olm M.R."/>
            <person name="Firek B.A."/>
            <person name="Baker R."/>
            <person name="Thomas B.C."/>
            <person name="Morowitz M.J."/>
            <person name="Banfield J.F."/>
        </authorList>
    </citation>
    <scope>NUCLEOTIDE SEQUENCE [LARGE SCALE GENOMIC DNA]</scope>
    <source>
        <strain evidence="2">S2_006_000_R2_64</strain>
    </source>
</reference>
<gene>
    <name evidence="2" type="ORF">DI586_05845</name>
</gene>
<dbReference type="Proteomes" id="UP000249739">
    <property type="component" value="Unassembled WGS sequence"/>
</dbReference>
<feature type="compositionally biased region" description="Basic and acidic residues" evidence="1">
    <location>
        <begin position="111"/>
        <end position="121"/>
    </location>
</feature>
<organism evidence="2 3">
    <name type="scientific">Micavibrio aeruginosavorus</name>
    <dbReference type="NCBI Taxonomy" id="349221"/>
    <lineage>
        <taxon>Bacteria</taxon>
        <taxon>Pseudomonadati</taxon>
        <taxon>Bdellovibrionota</taxon>
        <taxon>Bdellovibrionia</taxon>
        <taxon>Bdellovibrionales</taxon>
        <taxon>Pseudobdellovibrionaceae</taxon>
        <taxon>Micavibrio</taxon>
    </lineage>
</organism>
<feature type="region of interest" description="Disordered" evidence="1">
    <location>
        <begin position="96"/>
        <end position="121"/>
    </location>
</feature>